<evidence type="ECO:0000313" key="2">
    <source>
        <dbReference type="EMBL" id="REC80106.1"/>
    </source>
</evidence>
<evidence type="ECO:0000259" key="1">
    <source>
        <dbReference type="Pfam" id="PF20251"/>
    </source>
</evidence>
<dbReference type="InterPro" id="IPR046878">
    <property type="entry name" value="Big_14"/>
</dbReference>
<gene>
    <name evidence="2" type="ORF">DRF60_03750</name>
</gene>
<accession>A0A3D9DQD9</accession>
<dbReference type="Pfam" id="PF20251">
    <property type="entry name" value="Big_14"/>
    <property type="match status" value="1"/>
</dbReference>
<organism evidence="2 3">
    <name type="scientific">Chryseobacterium elymi</name>
    <dbReference type="NCBI Taxonomy" id="395936"/>
    <lineage>
        <taxon>Bacteria</taxon>
        <taxon>Pseudomonadati</taxon>
        <taxon>Bacteroidota</taxon>
        <taxon>Flavobacteriia</taxon>
        <taxon>Flavobacteriales</taxon>
        <taxon>Weeksellaceae</taxon>
        <taxon>Chryseobacterium group</taxon>
        <taxon>Chryseobacterium</taxon>
    </lineage>
</organism>
<evidence type="ECO:0000313" key="3">
    <source>
        <dbReference type="Proteomes" id="UP000257030"/>
    </source>
</evidence>
<name>A0A3D9DQD9_9FLAO</name>
<proteinExistence type="predicted"/>
<dbReference type="Proteomes" id="UP000257030">
    <property type="component" value="Unassembled WGS sequence"/>
</dbReference>
<sequence length="171" mass="19458">MVMEKIRKNNFPKFVLLCAVLCIGCQPSKSDKNSNTIIQDAASDKLENRNTPNMEVKISVNPEIYSLAENEININCRLTNNSSSAVQFGSAFTIEKQSDTAWTEEPFIDTMGFEDILYSVEPKESKDFQIPLTKLLKNKNLPPGTYRISKKVWLVDQKKDSLQIFGQFELK</sequence>
<keyword evidence="3" id="KW-1185">Reference proteome</keyword>
<reference evidence="2 3" key="1">
    <citation type="journal article" date="2010" name="Syst. Appl. Microbiol.">
        <title>Four new species of Chryseobacterium from the rhizosphere of coastal sand dune plants, Chryseobacterium elymi sp. nov., Chryseobacterium hagamense sp. nov., Chryseobacterium lathyri sp. nov. and Chryseobacterium rhizosphaerae sp. nov.</title>
        <authorList>
            <person name="Cho S.H."/>
            <person name="Lee K.S."/>
            <person name="Shin D.S."/>
            <person name="Han J.H."/>
            <person name="Park K.S."/>
            <person name="Lee C.H."/>
            <person name="Park K.H."/>
            <person name="Kim S.B."/>
        </authorList>
    </citation>
    <scope>NUCLEOTIDE SEQUENCE [LARGE SCALE GENOMIC DNA]</scope>
    <source>
        <strain evidence="2 3">KCTC 22547</strain>
    </source>
</reference>
<dbReference type="EMBL" id="QNUH01000002">
    <property type="protein sequence ID" value="REC80106.1"/>
    <property type="molecule type" value="Genomic_DNA"/>
</dbReference>
<comment type="caution">
    <text evidence="2">The sequence shown here is derived from an EMBL/GenBank/DDBJ whole genome shotgun (WGS) entry which is preliminary data.</text>
</comment>
<dbReference type="AlphaFoldDB" id="A0A3D9DQD9"/>
<feature type="domain" description="Bacterial Ig-like" evidence="1">
    <location>
        <begin position="54"/>
        <end position="157"/>
    </location>
</feature>
<protein>
    <recommendedName>
        <fullName evidence="1">Bacterial Ig-like domain-containing protein</fullName>
    </recommendedName>
</protein>